<dbReference type="GeneID" id="59165123"/>
<dbReference type="Proteomes" id="UP000253744">
    <property type="component" value="Chromosome"/>
</dbReference>
<sequence>MADSSERKVQTIQAQPAVTHEPVPAQPQGAASQGAEQGPMISDSLVRVGEHTDVRYLNEQEEARERLKASVDRLTEQASLQLQVQKEPLKMLGGASAVGAVVGLVLGRQLRRSKKVYVDAHSPVKHQREFVKAQKKAQQNNKTNVGGALVATLGTLAVRMLTDKVLAPKLEQVANGLLDKAGQPKSDARTPAASNANMTAAASTASQIPAANRTGAVSQDQSRQSQATMHVAQASGMAQPQPGVHYTANPVHPGVVPIPDSTVEAKAQGTPISEEQKANPNLP</sequence>
<dbReference type="AlphaFoldDB" id="A0A345IGX5"/>
<organism evidence="2 5">
    <name type="scientific">Deinococcus wulumuqiensis</name>
    <dbReference type="NCBI Taxonomy" id="980427"/>
    <lineage>
        <taxon>Bacteria</taxon>
        <taxon>Thermotogati</taxon>
        <taxon>Deinococcota</taxon>
        <taxon>Deinococci</taxon>
        <taxon>Deinococcales</taxon>
        <taxon>Deinococcaceae</taxon>
        <taxon>Deinococcus</taxon>
    </lineage>
</organism>
<reference evidence="3" key="5">
    <citation type="submission" date="2023-08" db="EMBL/GenBank/DDBJ databases">
        <authorList>
            <person name="Sun Q."/>
            <person name="Zhou Y."/>
        </authorList>
    </citation>
    <scope>NUCLEOTIDE SEQUENCE</scope>
    <source>
        <strain evidence="4">CGMCC 1.8884</strain>
        <strain evidence="3">CGMCC 1.8885</strain>
    </source>
</reference>
<protein>
    <submittedName>
        <fullName evidence="2">Uncharacterized protein</fullName>
    </submittedName>
</protein>
<feature type="region of interest" description="Disordered" evidence="1">
    <location>
        <begin position="1"/>
        <end position="43"/>
    </location>
</feature>
<feature type="compositionally biased region" description="Polar residues" evidence="1">
    <location>
        <begin position="215"/>
        <end position="228"/>
    </location>
</feature>
<reference evidence="4" key="1">
    <citation type="journal article" date="2014" name="Int. J. Syst. Evol. Microbiol.">
        <title>Complete genome of a new Firmicutes species belonging to the dominant human colonic microbiota ('Ruminococcus bicirculans') reveals two chromosomes and a selective capacity to utilize plant glucans.</title>
        <authorList>
            <consortium name="NISC Comparative Sequencing Program"/>
            <person name="Wegmann U."/>
            <person name="Louis P."/>
            <person name="Goesmann A."/>
            <person name="Henrissat B."/>
            <person name="Duncan S.H."/>
            <person name="Flint H.J."/>
        </authorList>
    </citation>
    <scope>NUCLEOTIDE SEQUENCE</scope>
    <source>
        <strain evidence="4">CGMCC 1.8884</strain>
    </source>
</reference>
<dbReference type="Proteomes" id="UP000630135">
    <property type="component" value="Unassembled WGS sequence"/>
</dbReference>
<evidence type="ECO:0000313" key="5">
    <source>
        <dbReference type="Proteomes" id="UP000253744"/>
    </source>
</evidence>
<evidence type="ECO:0000256" key="1">
    <source>
        <dbReference type="SAM" id="MobiDB-lite"/>
    </source>
</evidence>
<gene>
    <name evidence="2" type="ORF">DVJ83_06970</name>
    <name evidence="4" type="ORF">GCM10008021_02790</name>
    <name evidence="3" type="ORF">GCM10010914_04040</name>
</gene>
<feature type="compositionally biased region" description="Low complexity" evidence="1">
    <location>
        <begin position="22"/>
        <end position="39"/>
    </location>
</feature>
<dbReference type="EMBL" id="BMMA01000002">
    <property type="protein sequence ID" value="GGI73268.1"/>
    <property type="molecule type" value="Genomic_DNA"/>
</dbReference>
<accession>A0A345IGX5</accession>
<dbReference type="STRING" id="1288484.GCA_000348665_00121"/>
<dbReference type="EMBL" id="BMLZ01000002">
    <property type="protein sequence ID" value="GGP28628.1"/>
    <property type="molecule type" value="Genomic_DNA"/>
</dbReference>
<name>A0A345IGX5_9DEIO</name>
<evidence type="ECO:0000313" key="4">
    <source>
        <dbReference type="EMBL" id="GGP28628.1"/>
    </source>
</evidence>
<proteinExistence type="predicted"/>
<reference evidence="2 5" key="3">
    <citation type="submission" date="2018-07" db="EMBL/GenBank/DDBJ databases">
        <title>Complete Genome and Methylome Analysis of Deinococcus wulumuqiensis NEB 479.</title>
        <authorList>
            <person name="Fomenkov A."/>
            <person name="Luyten Y."/>
            <person name="Vincze T."/>
            <person name="Anton B.P."/>
            <person name="Clark T."/>
            <person name="Roberts R.J."/>
            <person name="Morgan R.D."/>
        </authorList>
    </citation>
    <scope>NUCLEOTIDE SEQUENCE [LARGE SCALE GENOMIC DNA]</scope>
    <source>
        <strain evidence="2 5">NEB 479</strain>
    </source>
</reference>
<dbReference type="RefSeq" id="WP_029732793.1">
    <property type="nucleotide sequence ID" value="NZ_BMLZ01000002.1"/>
</dbReference>
<dbReference type="Proteomes" id="UP000652720">
    <property type="component" value="Unassembled WGS sequence"/>
</dbReference>
<evidence type="ECO:0000313" key="6">
    <source>
        <dbReference type="Proteomes" id="UP000630135"/>
    </source>
</evidence>
<evidence type="ECO:0000313" key="2">
    <source>
        <dbReference type="EMBL" id="AXG98947.1"/>
    </source>
</evidence>
<keyword evidence="6" id="KW-1185">Reference proteome</keyword>
<reference evidence="3" key="2">
    <citation type="journal article" date="2014" name="Int. J. Syst. Evol. Microbiol.">
        <title>Complete genome sequence of Corynebacterium casei LMG S-19264T (=DSM 44701T), isolated from a smear-ripened cheese.</title>
        <authorList>
            <consortium name="US DOE Joint Genome Institute (JGI-PGF)"/>
            <person name="Walter F."/>
            <person name="Albersmeier A."/>
            <person name="Kalinowski J."/>
            <person name="Ruckert C."/>
        </authorList>
    </citation>
    <scope>NUCLEOTIDE SEQUENCE</scope>
    <source>
        <strain evidence="3">CGMCC 1.8885</strain>
    </source>
</reference>
<feature type="compositionally biased region" description="Low complexity" evidence="1">
    <location>
        <begin position="192"/>
        <end position="206"/>
    </location>
</feature>
<dbReference type="EMBL" id="CP031158">
    <property type="protein sequence ID" value="AXG98947.1"/>
    <property type="molecule type" value="Genomic_DNA"/>
</dbReference>
<dbReference type="KEGG" id="dwu:DVJ83_06970"/>
<reference evidence="6" key="4">
    <citation type="journal article" date="2019" name="Int. J. Syst. Evol. Microbiol.">
        <title>The Global Catalogue of Microorganisms (GCM) 10K type strain sequencing project: providing services to taxonomists for standard genome sequencing and annotation.</title>
        <authorList>
            <consortium name="The Broad Institute Genomics Platform"/>
            <consortium name="The Broad Institute Genome Sequencing Center for Infectious Disease"/>
            <person name="Wu L."/>
            <person name="Ma J."/>
        </authorList>
    </citation>
    <scope>NUCLEOTIDE SEQUENCE [LARGE SCALE GENOMIC DNA]</scope>
    <source>
        <strain evidence="6">CGMCC 1.8884</strain>
    </source>
</reference>
<evidence type="ECO:0000313" key="3">
    <source>
        <dbReference type="EMBL" id="GGI73268.1"/>
    </source>
</evidence>
<feature type="region of interest" description="Disordered" evidence="1">
    <location>
        <begin position="178"/>
        <end position="283"/>
    </location>
</feature>